<dbReference type="InterPro" id="IPR037264">
    <property type="entry name" value="TFIID_NTD2_sf"/>
</dbReference>
<dbReference type="PROSITE" id="PS00678">
    <property type="entry name" value="WD_REPEATS_1"/>
    <property type="match status" value="1"/>
</dbReference>
<dbReference type="SMART" id="SM00320">
    <property type="entry name" value="WD40"/>
    <property type="match status" value="6"/>
</dbReference>
<evidence type="ECO:0000313" key="11">
    <source>
        <dbReference type="Proteomes" id="UP000245771"/>
    </source>
</evidence>
<dbReference type="PROSITE" id="PS50082">
    <property type="entry name" value="WD_REPEATS_2"/>
    <property type="match status" value="4"/>
</dbReference>
<dbReference type="Gene3D" id="2.130.10.10">
    <property type="entry name" value="YVTN repeat-like/Quinoprotein amine dehydrogenase"/>
    <property type="match status" value="3"/>
</dbReference>
<dbReference type="InterPro" id="IPR001680">
    <property type="entry name" value="WD40_rpt"/>
</dbReference>
<evidence type="ECO:0000256" key="2">
    <source>
        <dbReference type="ARBA" id="ARBA00022574"/>
    </source>
</evidence>
<dbReference type="FunCoup" id="A0A316VDN6">
    <property type="interactions" value="257"/>
</dbReference>
<sequence length="825" mass="89271">MTPAQTSAVLSYFKKRGFKKGEDTLRAEIEALTNGQNPQQARTNIGMRFGSPSVSLFDLAVKSAPREPNATGTANGTSNGSSNSPLGQLEQAAVQALMLDPTDRSRGFSKLRNWCEGSLEIYQPELQPLLLPLFVHSYLDLIDLGFGAAASAFYTANSWTFLPQHAALLADLRFISLPSHVAEDPIAQRFRSERFVIKMTSTVFSLLLGWLTDGSGPAGGAGAGEGVGDDGAGEHDRRAREAMLKIINERMRVQVIDVKSQQLSITALEESTGLTGAGPAYSATGFKSRKYPALFSAVVSDRDAVLDYNQNAAGPQLKLGADIPLSEKLQTEVEREVEREVNAENNKQGNEQNKAITPNAGSVAPNQKGLLQPTYTDLPPQAPVYRIIDIEREVAKVRDARKALRFNLSLNATTGETSIANLSGPSFMSNVRDASFNAMGEEGAKAARTAALPSICSYTYHDADDGLTCSKFSPDLSLMAAGFEESYVQVWSLKGEPLRGLRNDFTLSQVRDRKALDRHRERTTQSTRKLIGHSGPVYGVSFDPIGGSATPPRHLLSASADSTVRLWSLDTFTALVAYRGHQQPVWDVEWSPLGLYFATVSADKTARLWSTERVNPLRMYAGHLSDVDCLNFHPNSLYLATGSSDRSCRLWDVQRGACVRLFVGHQSAISCVKVSPDGRYLASAGAGNSPTTAADGNDCSISIWDLGSGKRIKKMWGHTASILSMDFSVDGSMLVSSSADCQVRCWDVRGAGGVRKPNAFGASMKRQDAIALADGQMQNSSEANEQQSSADCITTMFTKQTPMLDVHFTPRNLCLTAGAFDASVF</sequence>
<dbReference type="STRING" id="1280837.A0A316VDN6"/>
<dbReference type="GO" id="GO:0005669">
    <property type="term" value="C:transcription factor TFIID complex"/>
    <property type="evidence" value="ECO:0007669"/>
    <property type="project" value="TreeGrafter"/>
</dbReference>
<dbReference type="InterPro" id="IPR007582">
    <property type="entry name" value="TFIID_NTD2"/>
</dbReference>
<dbReference type="GO" id="GO:0016251">
    <property type="term" value="F:RNA polymerase II general transcription initiation factor activity"/>
    <property type="evidence" value="ECO:0007669"/>
    <property type="project" value="TreeGrafter"/>
</dbReference>
<dbReference type="PANTHER" id="PTHR19879">
    <property type="entry name" value="TRANSCRIPTION INITIATION FACTOR TFIID"/>
    <property type="match status" value="1"/>
</dbReference>
<dbReference type="OrthoDB" id="10266330at2759"/>
<feature type="repeat" description="WD" evidence="7">
    <location>
        <begin position="620"/>
        <end position="661"/>
    </location>
</feature>
<dbReference type="PANTHER" id="PTHR19879:SF1">
    <property type="entry name" value="CANNONBALL-RELATED"/>
    <property type="match status" value="1"/>
</dbReference>
<feature type="region of interest" description="Disordered" evidence="8">
    <location>
        <begin position="338"/>
        <end position="375"/>
    </location>
</feature>
<keyword evidence="6" id="KW-0539">Nucleus</keyword>
<dbReference type="InterPro" id="IPR019775">
    <property type="entry name" value="WD40_repeat_CS"/>
</dbReference>
<dbReference type="SUPFAM" id="SSF160897">
    <property type="entry name" value="Taf5 N-terminal domain-like"/>
    <property type="match status" value="1"/>
</dbReference>
<dbReference type="PROSITE" id="PS50294">
    <property type="entry name" value="WD_REPEATS_REGION"/>
    <property type="match status" value="4"/>
</dbReference>
<feature type="repeat" description="WD" evidence="7">
    <location>
        <begin position="530"/>
        <end position="577"/>
    </location>
</feature>
<feature type="repeat" description="WD" evidence="7">
    <location>
        <begin position="715"/>
        <end position="756"/>
    </location>
</feature>
<dbReference type="InterPro" id="IPR015943">
    <property type="entry name" value="WD40/YVTN_repeat-like_dom_sf"/>
</dbReference>
<evidence type="ECO:0000256" key="7">
    <source>
        <dbReference type="PROSITE-ProRule" id="PRU00221"/>
    </source>
</evidence>
<reference evidence="10 11" key="1">
    <citation type="journal article" date="2018" name="Mol. Biol. Evol.">
        <title>Broad Genomic Sampling Reveals a Smut Pathogenic Ancestry of the Fungal Clade Ustilaginomycotina.</title>
        <authorList>
            <person name="Kijpornyongpan T."/>
            <person name="Mondo S.J."/>
            <person name="Barry K."/>
            <person name="Sandor L."/>
            <person name="Lee J."/>
            <person name="Lipzen A."/>
            <person name="Pangilinan J."/>
            <person name="LaButti K."/>
            <person name="Hainaut M."/>
            <person name="Henrissat B."/>
            <person name="Grigoriev I.V."/>
            <person name="Spatafora J.W."/>
            <person name="Aime M.C."/>
        </authorList>
    </citation>
    <scope>NUCLEOTIDE SEQUENCE [LARGE SCALE GENOMIC DNA]</scope>
    <source>
        <strain evidence="10 11">MCA 3882</strain>
    </source>
</reference>
<dbReference type="Gene3D" id="1.25.40.500">
    <property type="entry name" value="TFIID subunit TAF5, NTD2 domain"/>
    <property type="match status" value="1"/>
</dbReference>
<dbReference type="CDD" id="cd08044">
    <property type="entry name" value="TAF5_NTD2"/>
    <property type="match status" value="1"/>
</dbReference>
<dbReference type="InterPro" id="IPR036322">
    <property type="entry name" value="WD40_repeat_dom_sf"/>
</dbReference>
<dbReference type="PRINTS" id="PR00320">
    <property type="entry name" value="GPROTEINBRPT"/>
</dbReference>
<feature type="region of interest" description="Disordered" evidence="8">
    <location>
        <begin position="66"/>
        <end position="86"/>
    </location>
</feature>
<keyword evidence="11" id="KW-1185">Reference proteome</keyword>
<evidence type="ECO:0000256" key="8">
    <source>
        <dbReference type="SAM" id="MobiDB-lite"/>
    </source>
</evidence>
<name>A0A316VDN6_9BASI</name>
<dbReference type="Pfam" id="PF04494">
    <property type="entry name" value="TFIID_NTD2"/>
    <property type="match status" value="1"/>
</dbReference>
<dbReference type="Proteomes" id="UP000245771">
    <property type="component" value="Unassembled WGS sequence"/>
</dbReference>
<proteinExistence type="predicted"/>
<feature type="compositionally biased region" description="Polar residues" evidence="8">
    <location>
        <begin position="347"/>
        <end position="360"/>
    </location>
</feature>
<dbReference type="Pfam" id="PF00400">
    <property type="entry name" value="WD40"/>
    <property type="match status" value="6"/>
</dbReference>
<keyword evidence="4" id="KW-0805">Transcription regulation</keyword>
<protein>
    <submittedName>
        <fullName evidence="10">WD40 repeat-like protein</fullName>
    </submittedName>
</protein>
<feature type="domain" description="TFIID subunit TAF5 NTD2" evidence="9">
    <location>
        <begin position="100"/>
        <end position="214"/>
    </location>
</feature>
<evidence type="ECO:0000256" key="4">
    <source>
        <dbReference type="ARBA" id="ARBA00023015"/>
    </source>
</evidence>
<accession>A0A316VDN6</accession>
<feature type="compositionally biased region" description="Low complexity" evidence="8">
    <location>
        <begin position="69"/>
        <end position="84"/>
    </location>
</feature>
<dbReference type="RefSeq" id="XP_025354685.1">
    <property type="nucleotide sequence ID" value="XM_025496568.1"/>
</dbReference>
<evidence type="ECO:0000313" key="10">
    <source>
        <dbReference type="EMBL" id="PWN34383.1"/>
    </source>
</evidence>
<evidence type="ECO:0000256" key="6">
    <source>
        <dbReference type="ARBA" id="ARBA00023242"/>
    </source>
</evidence>
<dbReference type="CDD" id="cd00200">
    <property type="entry name" value="WD40"/>
    <property type="match status" value="1"/>
</dbReference>
<dbReference type="GO" id="GO:0006367">
    <property type="term" value="P:transcription initiation at RNA polymerase II promoter"/>
    <property type="evidence" value="ECO:0007669"/>
    <property type="project" value="TreeGrafter"/>
</dbReference>
<comment type="subcellular location">
    <subcellularLocation>
        <location evidence="1">Nucleus</location>
    </subcellularLocation>
</comment>
<keyword evidence="2 7" id="KW-0853">WD repeat</keyword>
<dbReference type="AlphaFoldDB" id="A0A316VDN6"/>
<feature type="repeat" description="WD" evidence="7">
    <location>
        <begin position="578"/>
        <end position="619"/>
    </location>
</feature>
<dbReference type="EMBL" id="KZ819604">
    <property type="protein sequence ID" value="PWN34383.1"/>
    <property type="molecule type" value="Genomic_DNA"/>
</dbReference>
<organism evidence="10 11">
    <name type="scientific">Meira miltonrushii</name>
    <dbReference type="NCBI Taxonomy" id="1280837"/>
    <lineage>
        <taxon>Eukaryota</taxon>
        <taxon>Fungi</taxon>
        <taxon>Dikarya</taxon>
        <taxon>Basidiomycota</taxon>
        <taxon>Ustilaginomycotina</taxon>
        <taxon>Exobasidiomycetes</taxon>
        <taxon>Exobasidiales</taxon>
        <taxon>Brachybasidiaceae</taxon>
        <taxon>Meira</taxon>
    </lineage>
</organism>
<keyword evidence="5" id="KW-0804">Transcription</keyword>
<keyword evidence="3" id="KW-0677">Repeat</keyword>
<dbReference type="InterPro" id="IPR020472">
    <property type="entry name" value="WD40_PAC1"/>
</dbReference>
<evidence type="ECO:0000256" key="5">
    <source>
        <dbReference type="ARBA" id="ARBA00023163"/>
    </source>
</evidence>
<evidence type="ECO:0000259" key="9">
    <source>
        <dbReference type="Pfam" id="PF04494"/>
    </source>
</evidence>
<dbReference type="SUPFAM" id="SSF50978">
    <property type="entry name" value="WD40 repeat-like"/>
    <property type="match status" value="1"/>
</dbReference>
<gene>
    <name evidence="10" type="ORF">FA14DRAFT_123400</name>
</gene>
<evidence type="ECO:0000256" key="1">
    <source>
        <dbReference type="ARBA" id="ARBA00004123"/>
    </source>
</evidence>
<dbReference type="InParanoid" id="A0A316VDN6"/>
<evidence type="ECO:0000256" key="3">
    <source>
        <dbReference type="ARBA" id="ARBA00022737"/>
    </source>
</evidence>
<dbReference type="GeneID" id="37018349"/>